<dbReference type="Proteomes" id="UP000002258">
    <property type="component" value="Chromosome 8"/>
</dbReference>
<dbReference type="RefSeq" id="XP_001386707.2">
    <property type="nucleotide sequence ID" value="XM_001386670.1"/>
</dbReference>
<feature type="domain" description="CAP-Gly" evidence="8">
    <location>
        <begin position="22"/>
        <end position="68"/>
    </location>
</feature>
<dbReference type="PROSITE" id="PS50245">
    <property type="entry name" value="CAP_GLY_2"/>
    <property type="match status" value="1"/>
</dbReference>
<keyword evidence="9" id="KW-0808">Transferase</keyword>
<evidence type="ECO:0000256" key="7">
    <source>
        <dbReference type="SAM" id="Coils"/>
    </source>
</evidence>
<dbReference type="OrthoDB" id="2130750at2759"/>
<dbReference type="PANTHER" id="PTHR18916:SF6">
    <property type="entry name" value="DYNACTIN SUBUNIT 1"/>
    <property type="match status" value="1"/>
</dbReference>
<dbReference type="InterPro" id="IPR036859">
    <property type="entry name" value="CAP-Gly_dom_sf"/>
</dbReference>
<dbReference type="SMART" id="SM01052">
    <property type="entry name" value="CAP_GLY"/>
    <property type="match status" value="1"/>
</dbReference>
<comment type="subcellular location">
    <subcellularLocation>
        <location evidence="1">Cytoplasm</location>
        <location evidence="1">Cytoskeleton</location>
        <location evidence="1">Spindle</location>
    </subcellularLocation>
</comment>
<dbReference type="PROSITE" id="PS00845">
    <property type="entry name" value="CAP_GLY_1"/>
    <property type="match status" value="1"/>
</dbReference>
<dbReference type="GO" id="GO:0000132">
    <property type="term" value="P:establishment of mitotic spindle orientation"/>
    <property type="evidence" value="ECO:0007669"/>
    <property type="project" value="TreeGrafter"/>
</dbReference>
<dbReference type="OMA" id="LWHERDH"/>
<dbReference type="GO" id="GO:0030286">
    <property type="term" value="C:dynein complex"/>
    <property type="evidence" value="ECO:0007669"/>
    <property type="project" value="UniProtKB-KW"/>
</dbReference>
<dbReference type="GO" id="GO:0016301">
    <property type="term" value="F:kinase activity"/>
    <property type="evidence" value="ECO:0007669"/>
    <property type="project" value="UniProtKB-KW"/>
</dbReference>
<dbReference type="FunCoup" id="A3M0A2">
    <property type="interactions" value="87"/>
</dbReference>
<keyword evidence="6" id="KW-0206">Cytoskeleton</keyword>
<evidence type="ECO:0000313" key="9">
    <source>
        <dbReference type="EMBL" id="ABN68678.2"/>
    </source>
</evidence>
<dbReference type="InterPro" id="IPR000938">
    <property type="entry name" value="CAP-Gly_domain"/>
</dbReference>
<keyword evidence="9" id="KW-0418">Kinase</keyword>
<dbReference type="EMBL" id="CP000502">
    <property type="protein sequence ID" value="ABN68678.2"/>
    <property type="molecule type" value="Genomic_DNA"/>
</dbReference>
<dbReference type="GO" id="GO:0000743">
    <property type="term" value="P:nuclear migration involved in conjugation with cellular fusion"/>
    <property type="evidence" value="ECO:0007669"/>
    <property type="project" value="TreeGrafter"/>
</dbReference>
<dbReference type="InParanoid" id="A3M0A2"/>
<dbReference type="STRING" id="322104.A3M0A2"/>
<feature type="non-terminal residue" evidence="9">
    <location>
        <position position="889"/>
    </location>
</feature>
<sequence>MVFEVGQRIFVKDEPGVIKFSGPTQFASGFWFGVELDRPVGKNDGSIDGVRYFAISKSNSGKYGVFVREAMLSSGPNTVSRSASPLADSHLHVVIDKLQVKLKTASQEIRDYKEKLILLESKNSTLESQLEMQATDHDFLLSTKEALSQDYKELKLKYEELKTDFDLLQEEAELNKQLEKEISALPPDSIRSEDTQKIMLRNKQLEAALLSLQTITDSNELNMNKEINQLKSELSGHQLSSKNLEDLRTKLSQADSTIASLQEQLDSVLDLEKVVEHLTSQNEELSQKVVNLTKTVEDLTEIHELDKSLEENQKHVEEELRISLAKLSDVVRQDKGVIQDLENKNKWMEDKLNQLKSIEVFETGSDDLRNELETFKARIASLSTSSRSDKVNAKIYSFKLAQLQTAVGYDAFSHLEYRKVLDIIHLAKSCICYVECIDESIEKQLNRSINRDLRIQYSNVFVSLLEVIITLFEYNFQEQVLSSKLDNFNSVLGSIELWLSEFNNNDVENDDFYFSNVQKFIADIIDLMNFENRIKFQSKIQFEFILKYVKAECQTFIDFLELVLEDQRSDDYETPLMVSLHNLLKDCRNTQVSANSQLAKIAEPKELTDLQFTNITPDIRDPLQKGKTGDFFTLTLAKCISSSTTSIIDDIKQNGLEPLAEELQKNLASYRAIIETDFKIELILGKSIYEELELPSLSSDSKAIEESSSDDLKEELNQARNTLAEKNMRINEFQLNIKLLERNMESLNEKYIEKISHLKSTISQLEEDHNTSIKRIEELMHSNEKLEKEVHKLLQVKQEFDFHGKYTTLKSENQSIDRLALMEEILLLRKITDQMYSRQVEEENELSWLDVPLIYRSNNTPSGDNLNHVGRHLQHLSGEAKFIRLPSSS</sequence>
<dbReference type="GO" id="GO:0005874">
    <property type="term" value="C:microtubule"/>
    <property type="evidence" value="ECO:0007669"/>
    <property type="project" value="UniProtKB-KW"/>
</dbReference>
<evidence type="ECO:0000256" key="4">
    <source>
        <dbReference type="ARBA" id="ARBA00023017"/>
    </source>
</evidence>
<keyword evidence="4" id="KW-0243">Dynein</keyword>
<keyword evidence="2" id="KW-0963">Cytoplasm</keyword>
<proteinExistence type="predicted"/>
<reference evidence="9 10" key="1">
    <citation type="journal article" date="2007" name="Nat. Biotechnol.">
        <title>Genome sequence of the lignocellulose-bioconverting and xylose-fermenting yeast Pichia stipitis.</title>
        <authorList>
            <person name="Jeffries T.W."/>
            <person name="Grigoriev I.V."/>
            <person name="Grimwood J."/>
            <person name="Laplaza J.M."/>
            <person name="Aerts A."/>
            <person name="Salamov A."/>
            <person name="Schmutz J."/>
            <person name="Lindquist E."/>
            <person name="Dehal P."/>
            <person name="Shapiro H."/>
            <person name="Jin Y.S."/>
            <person name="Passoth V."/>
            <person name="Richardson P.M."/>
        </authorList>
    </citation>
    <scope>NUCLEOTIDE SEQUENCE [LARGE SCALE GENOMIC DNA]</scope>
    <source>
        <strain evidence="10">ATCC 58785 / CBS 6054 / NBRC 10063 / NRRL Y-11545</strain>
    </source>
</reference>
<dbReference type="SUPFAM" id="SSF74924">
    <property type="entry name" value="Cap-Gly domain"/>
    <property type="match status" value="1"/>
</dbReference>
<dbReference type="eggNOG" id="KOG4568">
    <property type="taxonomic scope" value="Eukaryota"/>
</dbReference>
<dbReference type="PANTHER" id="PTHR18916">
    <property type="entry name" value="DYNACTIN 1-RELATED MICROTUBULE-BINDING"/>
    <property type="match status" value="1"/>
</dbReference>
<dbReference type="GO" id="GO:0005819">
    <property type="term" value="C:spindle"/>
    <property type="evidence" value="ECO:0007669"/>
    <property type="project" value="UniProtKB-SubCell"/>
</dbReference>
<evidence type="ECO:0000256" key="1">
    <source>
        <dbReference type="ARBA" id="ARBA00004186"/>
    </source>
</evidence>
<evidence type="ECO:0000256" key="2">
    <source>
        <dbReference type="ARBA" id="ARBA00022490"/>
    </source>
</evidence>
<dbReference type="GO" id="GO:0051286">
    <property type="term" value="C:cell tip"/>
    <property type="evidence" value="ECO:0007669"/>
    <property type="project" value="TreeGrafter"/>
</dbReference>
<accession>A3M0A2</accession>
<dbReference type="KEGG" id="pic:PICST_33838"/>
<gene>
    <name evidence="9" type="ORF">PICST_33838</name>
</gene>
<feature type="coiled-coil region" evidence="7">
    <location>
        <begin position="338"/>
        <end position="385"/>
    </location>
</feature>
<dbReference type="AlphaFoldDB" id="A3M0A2"/>
<dbReference type="GeneID" id="4840923"/>
<keyword evidence="5 7" id="KW-0175">Coiled coil</keyword>
<keyword evidence="3" id="KW-0493">Microtubule</keyword>
<organism evidence="9 10">
    <name type="scientific">Scheffersomyces stipitis (strain ATCC 58785 / CBS 6054 / NBRC 10063 / NRRL Y-11545)</name>
    <name type="common">Yeast</name>
    <name type="synonym">Pichia stipitis</name>
    <dbReference type="NCBI Taxonomy" id="322104"/>
    <lineage>
        <taxon>Eukaryota</taxon>
        <taxon>Fungi</taxon>
        <taxon>Dikarya</taxon>
        <taxon>Ascomycota</taxon>
        <taxon>Saccharomycotina</taxon>
        <taxon>Pichiomycetes</taxon>
        <taxon>Debaryomycetaceae</taxon>
        <taxon>Scheffersomyces</taxon>
    </lineage>
</organism>
<dbReference type="Pfam" id="PF01302">
    <property type="entry name" value="CAP_GLY"/>
    <property type="match status" value="1"/>
</dbReference>
<evidence type="ECO:0000259" key="8">
    <source>
        <dbReference type="PROSITE" id="PS50245"/>
    </source>
</evidence>
<keyword evidence="10" id="KW-1185">Reference proteome</keyword>
<feature type="coiled-coil region" evidence="7">
    <location>
        <begin position="227"/>
        <end position="302"/>
    </location>
</feature>
<name>A3M0A2_PICST</name>
<evidence type="ECO:0000256" key="6">
    <source>
        <dbReference type="ARBA" id="ARBA00023212"/>
    </source>
</evidence>
<feature type="coiled-coil region" evidence="7">
    <location>
        <begin position="95"/>
        <end position="178"/>
    </location>
</feature>
<protein>
    <submittedName>
        <fullName evidence="9">Protein kinase</fullName>
    </submittedName>
</protein>
<feature type="coiled-coil region" evidence="7">
    <location>
        <begin position="702"/>
        <end position="796"/>
    </location>
</feature>
<dbReference type="Gene3D" id="2.30.30.190">
    <property type="entry name" value="CAP Gly-rich-like domain"/>
    <property type="match status" value="1"/>
</dbReference>
<evidence type="ECO:0000313" key="10">
    <source>
        <dbReference type="Proteomes" id="UP000002258"/>
    </source>
</evidence>
<dbReference type="GO" id="GO:0005816">
    <property type="term" value="C:spindle pole body"/>
    <property type="evidence" value="ECO:0007669"/>
    <property type="project" value="TreeGrafter"/>
</dbReference>
<evidence type="ECO:0000256" key="5">
    <source>
        <dbReference type="ARBA" id="ARBA00023054"/>
    </source>
</evidence>
<evidence type="ECO:0000256" key="3">
    <source>
        <dbReference type="ARBA" id="ARBA00022701"/>
    </source>
</evidence>
<dbReference type="HOGENOM" id="CLU_324819_0_0_1"/>